<dbReference type="OrthoDB" id="5187715at2"/>
<dbReference type="AlphaFoldDB" id="A0A2X3K6D8"/>
<protein>
    <recommendedName>
        <fullName evidence="4">Septum formation initiator</fullName>
    </recommendedName>
</protein>
<reference evidence="3" key="1">
    <citation type="submission" date="2018-05" db="EMBL/GenBank/DDBJ databases">
        <authorList>
            <person name="Hao L."/>
        </authorList>
    </citation>
    <scope>NUCLEOTIDE SEQUENCE [LARGE SCALE GENOMIC DNA]</scope>
</reference>
<dbReference type="KEGG" id="bana:BARAN1_0773"/>
<feature type="transmembrane region" description="Helical" evidence="1">
    <location>
        <begin position="12"/>
        <end position="31"/>
    </location>
</feature>
<keyword evidence="1" id="KW-0472">Membrane</keyword>
<name>A0A2X3K6D8_9BACT</name>
<proteinExistence type="predicted"/>
<accession>A0A2X3K6D8</accession>
<gene>
    <name evidence="2" type="ORF">BARAN1_0773</name>
</gene>
<evidence type="ECO:0008006" key="4">
    <source>
        <dbReference type="Google" id="ProtNLM"/>
    </source>
</evidence>
<keyword evidence="3" id="KW-1185">Reference proteome</keyword>
<sequence>MLRRWRRGPARGYLPLALAVVTILGLGWVFGTRVFAIRDAAADVRAFQARDQAVHAEIAALRQKLVEAPLPQVVEREARQRLHWGFPDEERIVIVRR</sequence>
<evidence type="ECO:0000256" key="1">
    <source>
        <dbReference type="SAM" id="Phobius"/>
    </source>
</evidence>
<evidence type="ECO:0000313" key="2">
    <source>
        <dbReference type="EMBL" id="SQD92797.1"/>
    </source>
</evidence>
<keyword evidence="1" id="KW-1133">Transmembrane helix</keyword>
<evidence type="ECO:0000313" key="3">
    <source>
        <dbReference type="Proteomes" id="UP000249818"/>
    </source>
</evidence>
<dbReference type="EMBL" id="LS483254">
    <property type="protein sequence ID" value="SQD92797.1"/>
    <property type="molecule type" value="Genomic_DNA"/>
</dbReference>
<dbReference type="Proteomes" id="UP000249818">
    <property type="component" value="Chromosome BARAN1"/>
</dbReference>
<organism evidence="2 3">
    <name type="scientific">Candidatus Bipolaricaulis anaerobius</name>
    <dbReference type="NCBI Taxonomy" id="2026885"/>
    <lineage>
        <taxon>Bacteria</taxon>
        <taxon>Candidatus Bipolaricaulota</taxon>
        <taxon>Candidatus Bipolaricaulia</taxon>
        <taxon>Candidatus Bipolaricaulales</taxon>
        <taxon>Candidatus Bipolaricaulaceae</taxon>
        <taxon>Candidatus Bipolaricaulis</taxon>
    </lineage>
</organism>
<keyword evidence="1" id="KW-0812">Transmembrane</keyword>
<dbReference type="RefSeq" id="WP_157959448.1">
    <property type="nucleotide sequence ID" value="NZ_LS483254.1"/>
</dbReference>